<accession>A0ACC6PN32</accession>
<comment type="caution">
    <text evidence="1">The sequence shown here is derived from an EMBL/GenBank/DDBJ whole genome shotgun (WGS) entry which is preliminary data.</text>
</comment>
<keyword evidence="2" id="KW-1185">Reference proteome</keyword>
<dbReference type="Proteomes" id="UP001377168">
    <property type="component" value="Unassembled WGS sequence"/>
</dbReference>
<dbReference type="EMBL" id="JBBKAJ010000022">
    <property type="protein sequence ID" value="MEJ8632730.1"/>
    <property type="molecule type" value="Genomic_DNA"/>
</dbReference>
<name>A0ACC6PN32_9ACTN</name>
<sequence length="69" mass="7264">MAKPLTDEFTAGIAGLDRSFVVLGHPSGIDLSNPRLSLLIRQLTDHRPPGRHPPATAVVLRSSPAAVDG</sequence>
<gene>
    <name evidence="1" type="ORF">WKI67_04905</name>
</gene>
<proteinExistence type="predicted"/>
<evidence type="ECO:0000313" key="1">
    <source>
        <dbReference type="EMBL" id="MEJ8632730.1"/>
    </source>
</evidence>
<reference evidence="1" key="1">
    <citation type="submission" date="2024-03" db="EMBL/GenBank/DDBJ databases">
        <title>Novel Streptomyces species of biotechnological and ecological value are a feature of Machair soil.</title>
        <authorList>
            <person name="Prole J.R."/>
            <person name="Goodfellow M."/>
            <person name="Allenby N."/>
            <person name="Ward A.C."/>
        </authorList>
    </citation>
    <scope>NUCLEOTIDE SEQUENCE</scope>
    <source>
        <strain evidence="1">MS2.AVA.5</strain>
    </source>
</reference>
<organism evidence="1 2">
    <name type="scientific">Streptomyces achmelvichensis</name>
    <dbReference type="NCBI Taxonomy" id="3134111"/>
    <lineage>
        <taxon>Bacteria</taxon>
        <taxon>Bacillati</taxon>
        <taxon>Actinomycetota</taxon>
        <taxon>Actinomycetes</taxon>
        <taxon>Kitasatosporales</taxon>
        <taxon>Streptomycetaceae</taxon>
        <taxon>Streptomyces</taxon>
    </lineage>
</organism>
<evidence type="ECO:0000313" key="2">
    <source>
        <dbReference type="Proteomes" id="UP001377168"/>
    </source>
</evidence>
<protein>
    <submittedName>
        <fullName evidence="1">Uncharacterized protein</fullName>
    </submittedName>
</protein>